<gene>
    <name evidence="10 13" type="primary">tig</name>
    <name evidence="13" type="ORF">JBF11_00470</name>
</gene>
<accession>A0ABY5Y0X5</accession>
<dbReference type="PANTHER" id="PTHR30560">
    <property type="entry name" value="TRIGGER FACTOR CHAPERONE AND PEPTIDYL-PROLYL CIS/TRANS ISOMERASE"/>
    <property type="match status" value="1"/>
</dbReference>
<dbReference type="InterPro" id="IPR037041">
    <property type="entry name" value="Trigger_fac_C_sf"/>
</dbReference>
<evidence type="ECO:0000256" key="2">
    <source>
        <dbReference type="ARBA" id="ARBA00005464"/>
    </source>
</evidence>
<keyword evidence="7 10" id="KW-0143">Chaperone</keyword>
<keyword evidence="10" id="KW-0131">Cell cycle</keyword>
<organism evidence="13 14">
    <name type="scientific">Taurinivorans muris</name>
    <dbReference type="NCBI Taxonomy" id="2787751"/>
    <lineage>
        <taxon>Bacteria</taxon>
        <taxon>Pseudomonadati</taxon>
        <taxon>Thermodesulfobacteriota</taxon>
        <taxon>Desulfovibrionia</taxon>
        <taxon>Desulfovibrionales</taxon>
        <taxon>Desulfovibrionaceae</taxon>
        <taxon>Taurinivorans</taxon>
    </lineage>
</organism>
<evidence type="ECO:0000256" key="9">
    <source>
        <dbReference type="ARBA" id="ARBA00029986"/>
    </source>
</evidence>
<comment type="similarity">
    <text evidence="2 10">Belongs to the FKBP-type PPIase family. Tig subfamily.</text>
</comment>
<dbReference type="Gene3D" id="3.10.50.40">
    <property type="match status" value="1"/>
</dbReference>
<feature type="domain" description="Trigger factor C-terminal" evidence="12">
    <location>
        <begin position="269"/>
        <end position="425"/>
    </location>
</feature>
<dbReference type="HAMAP" id="MF_00303">
    <property type="entry name" value="Trigger_factor_Tig"/>
    <property type="match status" value="1"/>
</dbReference>
<evidence type="ECO:0000256" key="7">
    <source>
        <dbReference type="ARBA" id="ARBA00023186"/>
    </source>
</evidence>
<dbReference type="InterPro" id="IPR008880">
    <property type="entry name" value="Trigger_fac_C"/>
</dbReference>
<dbReference type="EMBL" id="CP065938">
    <property type="protein sequence ID" value="UWX05839.1"/>
    <property type="molecule type" value="Genomic_DNA"/>
</dbReference>
<keyword evidence="6 10" id="KW-0697">Rotamase</keyword>
<dbReference type="EC" id="5.2.1.8" evidence="3 10"/>
<dbReference type="InterPro" id="IPR036611">
    <property type="entry name" value="Trigger_fac_ribosome-bd_sf"/>
</dbReference>
<comment type="function">
    <text evidence="10">Involved in protein export. Acts as a chaperone by maintaining the newly synthesized protein in an open conformation. Functions as a peptidyl-prolyl cis-trans isomerase.</text>
</comment>
<dbReference type="PIRSF" id="PIRSF003095">
    <property type="entry name" value="Trigger_factor"/>
    <property type="match status" value="1"/>
</dbReference>
<keyword evidence="14" id="KW-1185">Reference proteome</keyword>
<dbReference type="Pfam" id="PF05698">
    <property type="entry name" value="Trigger_C"/>
    <property type="match status" value="1"/>
</dbReference>
<dbReference type="Gene3D" id="1.10.3120.10">
    <property type="entry name" value="Trigger factor, C-terminal domain"/>
    <property type="match status" value="1"/>
</dbReference>
<name>A0ABY5Y0X5_9BACT</name>
<dbReference type="Pfam" id="PF05697">
    <property type="entry name" value="Trigger_N"/>
    <property type="match status" value="1"/>
</dbReference>
<dbReference type="InterPro" id="IPR008881">
    <property type="entry name" value="Trigger_fac_ribosome-bd_bac"/>
</dbReference>
<evidence type="ECO:0000256" key="10">
    <source>
        <dbReference type="HAMAP-Rule" id="MF_00303"/>
    </source>
</evidence>
<dbReference type="RefSeq" id="WP_334315430.1">
    <property type="nucleotide sequence ID" value="NZ_CP065938.1"/>
</dbReference>
<comment type="catalytic activity">
    <reaction evidence="1 10">
        <text>[protein]-peptidylproline (omega=180) = [protein]-peptidylproline (omega=0)</text>
        <dbReference type="Rhea" id="RHEA:16237"/>
        <dbReference type="Rhea" id="RHEA-COMP:10747"/>
        <dbReference type="Rhea" id="RHEA-COMP:10748"/>
        <dbReference type="ChEBI" id="CHEBI:83833"/>
        <dbReference type="ChEBI" id="CHEBI:83834"/>
        <dbReference type="EC" id="5.2.1.8"/>
    </reaction>
</comment>
<dbReference type="SUPFAM" id="SSF102735">
    <property type="entry name" value="Trigger factor ribosome-binding domain"/>
    <property type="match status" value="1"/>
</dbReference>
<proteinExistence type="inferred from homology"/>
<comment type="subcellular location">
    <subcellularLocation>
        <location evidence="10">Cytoplasm</location>
    </subcellularLocation>
    <text evidence="10">About half TF is bound to the ribosome near the polypeptide exit tunnel while the other half is free in the cytoplasm.</text>
</comment>
<keyword evidence="10" id="KW-0132">Cell division</keyword>
<evidence type="ECO:0000256" key="1">
    <source>
        <dbReference type="ARBA" id="ARBA00000971"/>
    </source>
</evidence>
<evidence type="ECO:0000259" key="11">
    <source>
        <dbReference type="Pfam" id="PF05697"/>
    </source>
</evidence>
<dbReference type="Gene3D" id="3.30.70.1050">
    <property type="entry name" value="Trigger factor ribosome-binding domain"/>
    <property type="match status" value="1"/>
</dbReference>
<feature type="domain" description="Trigger factor ribosome-binding bacterial" evidence="11">
    <location>
        <begin position="1"/>
        <end position="145"/>
    </location>
</feature>
<evidence type="ECO:0000313" key="13">
    <source>
        <dbReference type="EMBL" id="UWX05839.1"/>
    </source>
</evidence>
<dbReference type="Proteomes" id="UP001058120">
    <property type="component" value="Chromosome"/>
</dbReference>
<dbReference type="SUPFAM" id="SSF109998">
    <property type="entry name" value="Triger factor/SurA peptide-binding domain-like"/>
    <property type="match status" value="1"/>
</dbReference>
<dbReference type="NCBIfam" id="TIGR00115">
    <property type="entry name" value="tig"/>
    <property type="match status" value="1"/>
</dbReference>
<evidence type="ECO:0000256" key="8">
    <source>
        <dbReference type="ARBA" id="ARBA00023235"/>
    </source>
</evidence>
<evidence type="ECO:0000256" key="3">
    <source>
        <dbReference type="ARBA" id="ARBA00013194"/>
    </source>
</evidence>
<keyword evidence="8 10" id="KW-0413">Isomerase</keyword>
<dbReference type="GO" id="GO:0003755">
    <property type="term" value="F:peptidyl-prolyl cis-trans isomerase activity"/>
    <property type="evidence" value="ECO:0007669"/>
    <property type="project" value="UniProtKB-EC"/>
</dbReference>
<dbReference type="PANTHER" id="PTHR30560:SF3">
    <property type="entry name" value="TRIGGER FACTOR-LIKE PROTEIN TIG, CHLOROPLASTIC"/>
    <property type="match status" value="1"/>
</dbReference>
<evidence type="ECO:0000256" key="5">
    <source>
        <dbReference type="ARBA" id="ARBA00022490"/>
    </source>
</evidence>
<protein>
    <recommendedName>
        <fullName evidence="4 10">Trigger factor</fullName>
        <shortName evidence="10">TF</shortName>
        <ecNumber evidence="3 10">5.2.1.8</ecNumber>
    </recommendedName>
    <alternativeName>
        <fullName evidence="9 10">PPIase</fullName>
    </alternativeName>
</protein>
<evidence type="ECO:0000313" key="14">
    <source>
        <dbReference type="Proteomes" id="UP001058120"/>
    </source>
</evidence>
<keyword evidence="5 10" id="KW-0963">Cytoplasm</keyword>
<sequence>MSHTIENVSQTKRKISVTVEANDVDKTIDKTIREYGKSLSLNGFRKGKVPASVIEKRFSDEVYNYATENLINTNINTILENEKIRPISRVNFEDKETPQKLERSKEFSFTCSFEILPEIDLPKDFSEYSVKVESDEVSAEEIENFTTQVRRSMATLEDMNEDRYPMDGDVLLVDVEGTYEGNPVAGMGAQNFLMQLSDNKDTTNKEIDKLVRTAKAGEEVSGTMVCPDDYADASMRGKTIDIKIKLHKIHKQILPEFDEEFAKKVGFNSLETLKQMIEAQVKQTKSAQVRNKAQQELLDSITAKYDYELPESMVQKSLSNYMMEARNHLGQQNIDPEEMLKALASLKEEGQDIAKRQTKAHVFLLSLAFRENIAVTGQEVDMYVRQLAMETRQQYEQVRDHVLQSGMVTDIQERIMAGKALDLIFDQAKHEEVK</sequence>
<evidence type="ECO:0000256" key="4">
    <source>
        <dbReference type="ARBA" id="ARBA00016902"/>
    </source>
</evidence>
<comment type="domain">
    <text evidence="10">Consists of 3 domains; the N-terminus binds the ribosome, the middle domain has PPIase activity, while the C-terminus has intrinsic chaperone activity on its own.</text>
</comment>
<dbReference type="InterPro" id="IPR005215">
    <property type="entry name" value="Trig_fac"/>
</dbReference>
<evidence type="ECO:0000256" key="6">
    <source>
        <dbReference type="ARBA" id="ARBA00023110"/>
    </source>
</evidence>
<reference evidence="13" key="1">
    <citation type="submission" date="2020-12" db="EMBL/GenBank/DDBJ databases">
        <title>Taurinivorans muris gen. nov., sp. nov., fundamental and realized metabolic niche of a ubiquitous sulfidogenic bacterium in the murine intestine.</title>
        <authorList>
            <person name="Ye H."/>
            <person name="Hanson B.T."/>
            <person name="Loy A."/>
        </authorList>
    </citation>
    <scope>NUCLEOTIDE SEQUENCE</scope>
    <source>
        <strain evidence="13">LT0009</strain>
    </source>
</reference>
<dbReference type="SUPFAM" id="SSF54534">
    <property type="entry name" value="FKBP-like"/>
    <property type="match status" value="1"/>
</dbReference>
<evidence type="ECO:0000259" key="12">
    <source>
        <dbReference type="Pfam" id="PF05698"/>
    </source>
</evidence>
<dbReference type="InterPro" id="IPR027304">
    <property type="entry name" value="Trigger_fact/SurA_dom_sf"/>
</dbReference>
<dbReference type="InterPro" id="IPR046357">
    <property type="entry name" value="PPIase_dom_sf"/>
</dbReference>